<comment type="caution">
    <text evidence="3">The sequence shown here is derived from an EMBL/GenBank/DDBJ whole genome shotgun (WGS) entry which is preliminary data.</text>
</comment>
<gene>
    <name evidence="3" type="ORF">GCM10007853_21600</name>
</gene>
<keyword evidence="4" id="KW-1185">Reference proteome</keyword>
<reference evidence="3" key="2">
    <citation type="submission" date="2023-01" db="EMBL/GenBank/DDBJ databases">
        <title>Draft genome sequence of Algimonas ampicilliniresistens strain NBRC 108219.</title>
        <authorList>
            <person name="Sun Q."/>
            <person name="Mori K."/>
        </authorList>
    </citation>
    <scope>NUCLEOTIDE SEQUENCE</scope>
    <source>
        <strain evidence="3">NBRC 108219</strain>
    </source>
</reference>
<evidence type="ECO:0000313" key="3">
    <source>
        <dbReference type="EMBL" id="GLQ24286.1"/>
    </source>
</evidence>
<proteinExistence type="predicted"/>
<name>A0ABQ5V9S3_9PROT</name>
<evidence type="ECO:0000259" key="1">
    <source>
        <dbReference type="Pfam" id="PF07075"/>
    </source>
</evidence>
<feature type="domain" description="Peptidoglycan beta-N-acetylmuramidase NamZ N-terminal" evidence="1">
    <location>
        <begin position="63"/>
        <end position="261"/>
    </location>
</feature>
<feature type="domain" description="Peptidoglycan beta-N-acetylmuramidase NamZ C-terminal" evidence="2">
    <location>
        <begin position="265"/>
        <end position="408"/>
    </location>
</feature>
<dbReference type="RefSeq" id="WP_284390537.1">
    <property type="nucleotide sequence ID" value="NZ_BSNK01000002.1"/>
</dbReference>
<evidence type="ECO:0000313" key="4">
    <source>
        <dbReference type="Proteomes" id="UP001161391"/>
    </source>
</evidence>
<dbReference type="Pfam" id="PF20732">
    <property type="entry name" value="NamZ_C"/>
    <property type="match status" value="1"/>
</dbReference>
<sequence length="409" mass="45288">MYFSKIIPLFILSFCLLGCQSDIRQNAPSATPESVGVNLTTQKILVGAERSDIYLPLLSGQSIAVVANATSVAGDQHLVDALLEDDVVIRKIFVPEHGFRGLKDAGETIDNEIDTKTGLPIISLYGTNKKPTPELLSDVDVMVFDLQDVGVRFYTYLSTLHYVMESCAETDTPLIVFDRPNPNAHYVDGPVLKPEYSSFIGLHPVPLVYGMTIGEYAQMINGEGWLDKGVQCDLTIIELENYSHDTPYSLPIKPSPNLPNMDAVYLYPSLALFEGTTVSIGRGTDVPFQIVGHPDYPNAEFSFTPRPVSGAMSPKLNGQLCYGLDLRKHDSSSAPLDAQLSLDWIIDFYAQLPDKETFFLANNFFHKLAGNDVLMTQIKAGLSADDIKLSWQADLTQFQTVREKYLIYK</sequence>
<dbReference type="PANTHER" id="PTHR42915">
    <property type="entry name" value="HYPOTHETICAL 460 KDA PROTEIN IN FEUA-SIGW INTERGENIC REGION [PRECURSOR]"/>
    <property type="match status" value="1"/>
</dbReference>
<protein>
    <recommendedName>
        <fullName evidence="5">DUF1343 domain-containing protein</fullName>
    </recommendedName>
</protein>
<accession>A0ABQ5V9S3</accession>
<dbReference type="Gene3D" id="3.40.50.12170">
    <property type="entry name" value="Uncharacterised protein PF07075, DUF1343"/>
    <property type="match status" value="1"/>
</dbReference>
<dbReference type="InterPro" id="IPR008302">
    <property type="entry name" value="NamZ"/>
</dbReference>
<dbReference type="PIRSF" id="PIRSF016719">
    <property type="entry name" value="UCP016719"/>
    <property type="match status" value="1"/>
</dbReference>
<dbReference type="Pfam" id="PF07075">
    <property type="entry name" value="NamZ_N"/>
    <property type="match status" value="1"/>
</dbReference>
<evidence type="ECO:0008006" key="5">
    <source>
        <dbReference type="Google" id="ProtNLM"/>
    </source>
</evidence>
<dbReference type="InterPro" id="IPR048502">
    <property type="entry name" value="NamZ_N"/>
</dbReference>
<reference evidence="3" key="1">
    <citation type="journal article" date="2014" name="Int. J. Syst. Evol. Microbiol.">
        <title>Complete genome of a new Firmicutes species belonging to the dominant human colonic microbiota ('Ruminococcus bicirculans') reveals two chromosomes and a selective capacity to utilize plant glucans.</title>
        <authorList>
            <consortium name="NISC Comparative Sequencing Program"/>
            <person name="Wegmann U."/>
            <person name="Louis P."/>
            <person name="Goesmann A."/>
            <person name="Henrissat B."/>
            <person name="Duncan S.H."/>
            <person name="Flint H.J."/>
        </authorList>
    </citation>
    <scope>NUCLEOTIDE SEQUENCE</scope>
    <source>
        <strain evidence="3">NBRC 108219</strain>
    </source>
</reference>
<dbReference type="EMBL" id="BSNK01000002">
    <property type="protein sequence ID" value="GLQ24286.1"/>
    <property type="molecule type" value="Genomic_DNA"/>
</dbReference>
<dbReference type="InterPro" id="IPR048503">
    <property type="entry name" value="NamZ_C"/>
</dbReference>
<dbReference type="Proteomes" id="UP001161391">
    <property type="component" value="Unassembled WGS sequence"/>
</dbReference>
<dbReference type="Gene3D" id="3.90.1150.140">
    <property type="match status" value="1"/>
</dbReference>
<evidence type="ECO:0000259" key="2">
    <source>
        <dbReference type="Pfam" id="PF20732"/>
    </source>
</evidence>
<organism evidence="3 4">
    <name type="scientific">Algimonas ampicilliniresistens</name>
    <dbReference type="NCBI Taxonomy" id="1298735"/>
    <lineage>
        <taxon>Bacteria</taxon>
        <taxon>Pseudomonadati</taxon>
        <taxon>Pseudomonadota</taxon>
        <taxon>Alphaproteobacteria</taxon>
        <taxon>Maricaulales</taxon>
        <taxon>Robiginitomaculaceae</taxon>
        <taxon>Algimonas</taxon>
    </lineage>
</organism>
<dbReference type="PANTHER" id="PTHR42915:SF1">
    <property type="entry name" value="PEPTIDOGLYCAN BETA-N-ACETYLMURAMIDASE NAMZ"/>
    <property type="match status" value="1"/>
</dbReference>